<dbReference type="GO" id="GO:0015271">
    <property type="term" value="F:outward rectifier potassium channel activity"/>
    <property type="evidence" value="ECO:0007669"/>
    <property type="project" value="TreeGrafter"/>
</dbReference>
<keyword evidence="12" id="KW-1185">Reference proteome</keyword>
<keyword evidence="5 9" id="KW-1133">Transmembrane helix</keyword>
<dbReference type="PANTHER" id="PTHR11003:SF268">
    <property type="entry name" value="TWO-PORE POTASSIUM CHANNEL 4-RELATED"/>
    <property type="match status" value="1"/>
</dbReference>
<comment type="caution">
    <text evidence="11">The sequence shown here is derived from an EMBL/GenBank/DDBJ whole genome shotgun (WGS) entry which is preliminary data.</text>
</comment>
<feature type="transmembrane region" description="Helical" evidence="9">
    <location>
        <begin position="12"/>
        <end position="31"/>
    </location>
</feature>
<evidence type="ECO:0000313" key="12">
    <source>
        <dbReference type="Proteomes" id="UP001418222"/>
    </source>
</evidence>
<keyword evidence="7 9" id="KW-0472">Membrane</keyword>
<dbReference type="Pfam" id="PF07885">
    <property type="entry name" value="Ion_trans_2"/>
    <property type="match status" value="1"/>
</dbReference>
<evidence type="ECO:0000259" key="10">
    <source>
        <dbReference type="Pfam" id="PF07885"/>
    </source>
</evidence>
<reference evidence="11 12" key="1">
    <citation type="journal article" date="2022" name="Nat. Plants">
        <title>Genomes of leafy and leafless Platanthera orchids illuminate the evolution of mycoheterotrophy.</title>
        <authorList>
            <person name="Li M.H."/>
            <person name="Liu K.W."/>
            <person name="Li Z."/>
            <person name="Lu H.C."/>
            <person name="Ye Q.L."/>
            <person name="Zhang D."/>
            <person name="Wang J.Y."/>
            <person name="Li Y.F."/>
            <person name="Zhong Z.M."/>
            <person name="Liu X."/>
            <person name="Yu X."/>
            <person name="Liu D.K."/>
            <person name="Tu X.D."/>
            <person name="Liu B."/>
            <person name="Hao Y."/>
            <person name="Liao X.Y."/>
            <person name="Jiang Y.T."/>
            <person name="Sun W.H."/>
            <person name="Chen J."/>
            <person name="Chen Y.Q."/>
            <person name="Ai Y."/>
            <person name="Zhai J.W."/>
            <person name="Wu S.S."/>
            <person name="Zhou Z."/>
            <person name="Hsiao Y.Y."/>
            <person name="Wu W.L."/>
            <person name="Chen Y.Y."/>
            <person name="Lin Y.F."/>
            <person name="Hsu J.L."/>
            <person name="Li C.Y."/>
            <person name="Wang Z.W."/>
            <person name="Zhao X."/>
            <person name="Zhong W.Y."/>
            <person name="Ma X.K."/>
            <person name="Ma L."/>
            <person name="Huang J."/>
            <person name="Chen G.Z."/>
            <person name="Huang M.Z."/>
            <person name="Huang L."/>
            <person name="Peng D.H."/>
            <person name="Luo Y.B."/>
            <person name="Zou S.Q."/>
            <person name="Chen S.P."/>
            <person name="Lan S."/>
            <person name="Tsai W.C."/>
            <person name="Van de Peer Y."/>
            <person name="Liu Z.J."/>
        </authorList>
    </citation>
    <scope>NUCLEOTIDE SEQUENCE [LARGE SCALE GENOMIC DNA]</scope>
    <source>
        <strain evidence="11">Lor287</strain>
    </source>
</reference>
<dbReference type="GO" id="GO:0005886">
    <property type="term" value="C:plasma membrane"/>
    <property type="evidence" value="ECO:0007669"/>
    <property type="project" value="TreeGrafter"/>
</dbReference>
<dbReference type="GO" id="GO:0022841">
    <property type="term" value="F:potassium ion leak channel activity"/>
    <property type="evidence" value="ECO:0007669"/>
    <property type="project" value="TreeGrafter"/>
</dbReference>
<proteinExistence type="inferred from homology"/>
<dbReference type="Gene3D" id="1.10.287.70">
    <property type="match status" value="2"/>
</dbReference>
<protein>
    <submittedName>
        <fullName evidence="11">Two-pore potassium channel 5</fullName>
    </submittedName>
</protein>
<evidence type="ECO:0000256" key="8">
    <source>
        <dbReference type="ARBA" id="ARBA00023303"/>
    </source>
</evidence>
<keyword evidence="4 9" id="KW-0812">Transmembrane</keyword>
<evidence type="ECO:0000256" key="6">
    <source>
        <dbReference type="ARBA" id="ARBA00023065"/>
    </source>
</evidence>
<evidence type="ECO:0000256" key="5">
    <source>
        <dbReference type="ARBA" id="ARBA00022989"/>
    </source>
</evidence>
<feature type="transmembrane region" description="Helical" evidence="9">
    <location>
        <begin position="75"/>
        <end position="95"/>
    </location>
</feature>
<dbReference type="GO" id="GO:0009705">
    <property type="term" value="C:plant-type vacuole membrane"/>
    <property type="evidence" value="ECO:0007669"/>
    <property type="project" value="TreeGrafter"/>
</dbReference>
<evidence type="ECO:0000313" key="11">
    <source>
        <dbReference type="EMBL" id="KAK8925804.1"/>
    </source>
</evidence>
<accession>A0AAP0B2P6</accession>
<dbReference type="SUPFAM" id="SSF81324">
    <property type="entry name" value="Voltage-gated potassium channels"/>
    <property type="match status" value="2"/>
</dbReference>
<organism evidence="11 12">
    <name type="scientific">Platanthera zijinensis</name>
    <dbReference type="NCBI Taxonomy" id="2320716"/>
    <lineage>
        <taxon>Eukaryota</taxon>
        <taxon>Viridiplantae</taxon>
        <taxon>Streptophyta</taxon>
        <taxon>Embryophyta</taxon>
        <taxon>Tracheophyta</taxon>
        <taxon>Spermatophyta</taxon>
        <taxon>Magnoliopsida</taxon>
        <taxon>Liliopsida</taxon>
        <taxon>Asparagales</taxon>
        <taxon>Orchidaceae</taxon>
        <taxon>Orchidoideae</taxon>
        <taxon>Orchideae</taxon>
        <taxon>Orchidinae</taxon>
        <taxon>Platanthera</taxon>
    </lineage>
</organism>
<evidence type="ECO:0000256" key="9">
    <source>
        <dbReference type="SAM" id="Phobius"/>
    </source>
</evidence>
<dbReference type="EMBL" id="JBBWWQ010000016">
    <property type="protein sequence ID" value="KAK8925804.1"/>
    <property type="molecule type" value="Genomic_DNA"/>
</dbReference>
<comment type="subcellular location">
    <subcellularLocation>
        <location evidence="1">Membrane</location>
        <topology evidence="1">Multi-pass membrane protein</topology>
    </subcellularLocation>
</comment>
<keyword evidence="8 11" id="KW-0407">Ion channel</keyword>
<evidence type="ECO:0000256" key="1">
    <source>
        <dbReference type="ARBA" id="ARBA00004141"/>
    </source>
</evidence>
<dbReference type="Proteomes" id="UP001418222">
    <property type="component" value="Unassembled WGS sequence"/>
</dbReference>
<name>A0AAP0B2P6_9ASPA</name>
<gene>
    <name evidence="11" type="primary">TPK5</name>
    <name evidence="11" type="ORF">KSP39_PZI018576</name>
</gene>
<dbReference type="InterPro" id="IPR003280">
    <property type="entry name" value="2pore_dom_K_chnl"/>
</dbReference>
<evidence type="ECO:0000256" key="2">
    <source>
        <dbReference type="ARBA" id="ARBA00010159"/>
    </source>
</evidence>
<feature type="transmembrane region" description="Helical" evidence="9">
    <location>
        <begin position="43"/>
        <end position="63"/>
    </location>
</feature>
<comment type="similarity">
    <text evidence="2">Belongs to the two pore domain potassium channel (TC 1.A.1.7) family.</text>
</comment>
<keyword evidence="6" id="KW-0406">Ion transport</keyword>
<feature type="domain" description="Potassium channel" evidence="10">
    <location>
        <begin position="18"/>
        <end position="92"/>
    </location>
</feature>
<evidence type="ECO:0000256" key="4">
    <source>
        <dbReference type="ARBA" id="ARBA00022692"/>
    </source>
</evidence>
<dbReference type="InterPro" id="IPR013099">
    <property type="entry name" value="K_chnl_dom"/>
</dbReference>
<keyword evidence="3" id="KW-0813">Transport</keyword>
<dbReference type="GO" id="GO:0030322">
    <property type="term" value="P:stabilization of membrane potential"/>
    <property type="evidence" value="ECO:0007669"/>
    <property type="project" value="TreeGrafter"/>
</dbReference>
<dbReference type="PANTHER" id="PTHR11003">
    <property type="entry name" value="POTASSIUM CHANNEL, SUBFAMILY K"/>
    <property type="match status" value="1"/>
</dbReference>
<dbReference type="AlphaFoldDB" id="A0AAP0B2P6"/>
<feature type="transmembrane region" description="Helical" evidence="9">
    <location>
        <begin position="115"/>
        <end position="138"/>
    </location>
</feature>
<evidence type="ECO:0000256" key="3">
    <source>
        <dbReference type="ARBA" id="ARBA00022448"/>
    </source>
</evidence>
<evidence type="ECO:0000256" key="7">
    <source>
        <dbReference type="ARBA" id="ARBA00023136"/>
    </source>
</evidence>
<sequence length="175" mass="19587">MLSPPPPPQALKYIVVLLFLYVLLVILIHALNPEGYSGLETHLTVDTLYFHIVSVCTVGYGDIDSLSSLTKIMSCLFVLIGVGILNMLFSFISYTIDLQKSYAFDFNKGQIMINAYVGCIFIVFIVLVASGVVGIQFFENLKFIDSLYLAIMFVITKGYEDFSFKAITERIFASF</sequence>